<organism evidence="8 9">
    <name type="scientific">Ancylostoma ceylanicum</name>
    <dbReference type="NCBI Taxonomy" id="53326"/>
    <lineage>
        <taxon>Eukaryota</taxon>
        <taxon>Metazoa</taxon>
        <taxon>Ecdysozoa</taxon>
        <taxon>Nematoda</taxon>
        <taxon>Chromadorea</taxon>
        <taxon>Rhabditida</taxon>
        <taxon>Rhabditina</taxon>
        <taxon>Rhabditomorpha</taxon>
        <taxon>Strongyloidea</taxon>
        <taxon>Ancylostomatidae</taxon>
        <taxon>Ancylostomatinae</taxon>
        <taxon>Ancylostoma</taxon>
    </lineage>
</organism>
<dbReference type="PANTHER" id="PTHR14699">
    <property type="entry name" value="STI2 PROTEIN-RELATED"/>
    <property type="match status" value="1"/>
</dbReference>
<dbReference type="Gene3D" id="1.25.40.10">
    <property type="entry name" value="Tetratricopeptide repeat domain"/>
    <property type="match status" value="4"/>
</dbReference>
<dbReference type="InterPro" id="IPR019734">
    <property type="entry name" value="TPR_rpt"/>
</dbReference>
<evidence type="ECO:0000256" key="4">
    <source>
        <dbReference type="PROSITE-ProRule" id="PRU00339"/>
    </source>
</evidence>
<evidence type="ECO:0000259" key="7">
    <source>
        <dbReference type="Pfam" id="PF25068"/>
    </source>
</evidence>
<dbReference type="Pfam" id="PF25060">
    <property type="entry name" value="ARM_TT21_2nd"/>
    <property type="match status" value="1"/>
</dbReference>
<dbReference type="GO" id="GO:0061512">
    <property type="term" value="P:protein localization to cilium"/>
    <property type="evidence" value="ECO:0007669"/>
    <property type="project" value="TreeGrafter"/>
</dbReference>
<keyword evidence="2" id="KW-0677">Repeat</keyword>
<dbReference type="EMBL" id="KE124968">
    <property type="protein sequence ID" value="EPB73845.1"/>
    <property type="molecule type" value="Genomic_DNA"/>
</dbReference>
<dbReference type="InterPro" id="IPR040364">
    <property type="entry name" value="TTC21A/TTC21B"/>
</dbReference>
<evidence type="ECO:0000259" key="6">
    <source>
        <dbReference type="Pfam" id="PF25062"/>
    </source>
</evidence>
<evidence type="ECO:0000259" key="5">
    <source>
        <dbReference type="Pfam" id="PF25060"/>
    </source>
</evidence>
<dbReference type="SMART" id="SM00028">
    <property type="entry name" value="TPR"/>
    <property type="match status" value="9"/>
</dbReference>
<name>A0A0D6LP65_9BILA</name>
<dbReference type="Pfam" id="PF13174">
    <property type="entry name" value="TPR_6"/>
    <property type="match status" value="1"/>
</dbReference>
<dbReference type="Pfam" id="PF25068">
    <property type="entry name" value="ARM_TT21_4th"/>
    <property type="match status" value="1"/>
</dbReference>
<gene>
    <name evidence="8" type="ORF">ANCCEY_07064</name>
</gene>
<dbReference type="Pfam" id="PF25062">
    <property type="entry name" value="ARM_TT21_N"/>
    <property type="match status" value="1"/>
</dbReference>
<accession>A0A0D6LP65</accession>
<feature type="domain" description="Tetratricopeptide repeat protein 21A/21B fourth ARM" evidence="7">
    <location>
        <begin position="751"/>
        <end position="902"/>
    </location>
</feature>
<dbReference type="InterPro" id="IPR056836">
    <property type="entry name" value="ARM_TT21_4th"/>
</dbReference>
<keyword evidence="3 4" id="KW-0802">TPR repeat</keyword>
<dbReference type="InterPro" id="IPR011990">
    <property type="entry name" value="TPR-like_helical_dom_sf"/>
</dbReference>
<protein>
    <submittedName>
        <fullName evidence="8">Tetratricopeptide repeat protein</fullName>
    </submittedName>
</protein>
<reference evidence="8 9" key="1">
    <citation type="submission" date="2013-05" db="EMBL/GenBank/DDBJ databases">
        <title>Draft genome of the parasitic nematode Anyclostoma ceylanicum.</title>
        <authorList>
            <person name="Mitreva M."/>
        </authorList>
    </citation>
    <scope>NUCLEOTIDE SEQUENCE [LARGE SCALE GENOMIC DNA]</scope>
</reference>
<dbReference type="Proteomes" id="UP000054495">
    <property type="component" value="Unassembled WGS sequence"/>
</dbReference>
<keyword evidence="9" id="KW-1185">Reference proteome</keyword>
<feature type="repeat" description="TPR" evidence="4">
    <location>
        <begin position="715"/>
        <end position="748"/>
    </location>
</feature>
<evidence type="ECO:0000313" key="8">
    <source>
        <dbReference type="EMBL" id="EPB73845.1"/>
    </source>
</evidence>
<evidence type="ECO:0000256" key="1">
    <source>
        <dbReference type="ARBA" id="ARBA00010935"/>
    </source>
</evidence>
<dbReference type="AlphaFoldDB" id="A0A0D6LP65"/>
<dbReference type="PROSITE" id="PS50005">
    <property type="entry name" value="TPR"/>
    <property type="match status" value="1"/>
</dbReference>
<dbReference type="GO" id="GO:0035721">
    <property type="term" value="P:intraciliary retrograde transport"/>
    <property type="evidence" value="ECO:0007669"/>
    <property type="project" value="TreeGrafter"/>
</dbReference>
<evidence type="ECO:0000313" key="9">
    <source>
        <dbReference type="Proteomes" id="UP000054495"/>
    </source>
</evidence>
<dbReference type="InterPro" id="IPR056832">
    <property type="entry name" value="ARM_TT21_2nd"/>
</dbReference>
<feature type="domain" description="Tetratricopeptide repeat protein 21A/21B second ARM" evidence="5">
    <location>
        <begin position="270"/>
        <end position="537"/>
    </location>
</feature>
<dbReference type="SUPFAM" id="SSF48452">
    <property type="entry name" value="TPR-like"/>
    <property type="match status" value="3"/>
</dbReference>
<dbReference type="Pfam" id="PF13181">
    <property type="entry name" value="TPR_8"/>
    <property type="match status" value="1"/>
</dbReference>
<dbReference type="InterPro" id="IPR056833">
    <property type="entry name" value="ARM_TT21_N"/>
</dbReference>
<proteinExistence type="inferred from homology"/>
<comment type="similarity">
    <text evidence="1">Belongs to the TTC21 family.</text>
</comment>
<evidence type="ECO:0000256" key="2">
    <source>
        <dbReference type="ARBA" id="ARBA00022737"/>
    </source>
</evidence>
<dbReference type="Pfam" id="PF25058">
    <property type="entry name" value="ARM_TT21"/>
    <property type="match status" value="1"/>
</dbReference>
<evidence type="ECO:0000256" key="3">
    <source>
        <dbReference type="ARBA" id="ARBA00022803"/>
    </source>
</evidence>
<dbReference type="PANTHER" id="PTHR14699:SF0">
    <property type="entry name" value="TETRATRICOPEPTIDE REPEAT PROTEIN 21 HOMOLOG"/>
    <property type="match status" value="1"/>
</dbReference>
<dbReference type="GO" id="GO:0005929">
    <property type="term" value="C:cilium"/>
    <property type="evidence" value="ECO:0007669"/>
    <property type="project" value="GOC"/>
</dbReference>
<feature type="domain" description="Tetratricopeptide repeat protein 21A/21B N-terminal ARM repeat" evidence="6">
    <location>
        <begin position="14"/>
        <end position="227"/>
    </location>
</feature>
<sequence length="986" mass="110570">MDYSDNLLKTIASVHFYLREGHYGTALKICGSTEAGTPHIQLLKAIALNLNGRPAEAMRLLEPLRSGDYAFGALHALKQAHNMAETPDRQSLLEIESAISSIRDAPAIAQYSAAEALFFMKEYAKAKPFLEKIVKENPDNALFACLSGWTEISLGRDQKSTVEMFDRAIAGRYLDGYVGKMAVLAARQLANEMKALAKDALAASFGHMPFHVESARACLLAKEWNNTLQALQNSNIVEASRYRSGSDNVLIQFLLAVHSICSAGTKIESSLNELQTAIDAAEADNHALLANMANALYRMGARNRTVLAFSRELLARANKRSRRPAYVVDELRVAISLDDVREVTAKVKELMSMDTDDPYAALGVTLSNLMAGKLDDASAQFTFMKEANPNISNFAIYHFASAVITKYKDNSYEKFMSMVNDAIIVHFDKVQTMPFGVEYLRALDSDFLMGLIYQIMDYAPLVPMKSPNDTLKTAERILNILIEQSPGISQAYYILARCLFLHSEWDAADRMIDQCLQRNETVADAYLLRAEIKLMKGQVADADNCLNTGLSFNFAIRESSIFHLIKAKVHKQKNEIEKAADLLKAGLKLPQKERSTNLLARKEGGDGQRISIQLELIDCLQSLKQMHEAERVMEEAVQQWKGKPEEEQLLLMNAQIHIAKGDVDGALALLSTVQPGQPNYHSARMKMAEIYLEEKQDKTMFTLCYRELLKSAPTSATYALLGDAYMSVQEPEKAIEAYEMALKMSSKDMALTEKIGEAYVLCHLYSKAVNFYESVMNSTKDKRMRLKLADLLHQLGNTEKCMRILRQPLDEEPDPIDPATISAHVQYLKLLAEVQFEGGKHTEALNDLSAAKNLQMKLLAKNDSVANQQIKKEISKILCSQAEIYSNAHDHKMVIERYKEALTYFETDIKTILALANRYLTINKLVECKQLCEMALSIDKNNDEATLMVADMLYTNNDTDKAIVHFAQLLEKYPRLYGEYQAITRL</sequence>
<dbReference type="GO" id="GO:0030991">
    <property type="term" value="C:intraciliary transport particle A"/>
    <property type="evidence" value="ECO:0007669"/>
    <property type="project" value="TreeGrafter"/>
</dbReference>